<comment type="caution">
    <text evidence="1">The sequence shown here is derived from an EMBL/GenBank/DDBJ whole genome shotgun (WGS) entry which is preliminary data.</text>
</comment>
<name>A0A9X0DEP6_9HELO</name>
<dbReference type="Proteomes" id="UP001152300">
    <property type="component" value="Unassembled WGS sequence"/>
</dbReference>
<dbReference type="PANTHER" id="PTHR34714">
    <property type="entry name" value="EGF-LIKE DOMAIN-CONTAINING PROTEIN"/>
    <property type="match status" value="1"/>
</dbReference>
<sequence>MICVLKACRNGNSLSTKIVNSCNKENSILCFEVRRLALLHPQVFIMSSNDVIPNTPSGWKHYSESHSLPTLPQRSSLVAKDSKYVLRDIYVDAPTAIAASTSNFTNIYADVIAFPTPNTAIAIPKDGIINLICRTVTASGPLTLTLNPATADESAFIIYGSTFDQPISYKLNSSTTPAITLDLSPSSGNLGAQIDIIDGKATLTYLSRYVDLSMSDIEFGNCLITQLRIASILFWIQPSLALALTSHVARATDSSETGALLNLQAHALGQQITASVLTGPNMNYAPVLTLSLYKQVLDGAITTTSAFETQYNRFADKATAVADQKIAWKAMLDQTVDAVALQQTLVSNALARWNSATEILNSAEATLRTHQIVLQERQSEFNVGIEIWKIDQIIQTIVNVLQAVVGFAMAIGEIAIGDPAGAAAAPAAAASAVKVATEAANVANSFLKPETIKAIKGGAEAVLKLYESTSTAVNDIQSKIDDVTDASKVILKPAGGDVSGDDQSNADLAAIFSLAAWDDWMLQSDAQMVYAVEQSIGGAGAYQLELRRHAIDGKLLVQARAQAVKLGQEYIQLRLQLHATQANKSRLQQLYDTYQGEQEAALEAQGYFYDQVFMLRNSIMIYMRDAVWAYKYYTLSDSSIVLDPLKTTLQYQQDSQMILQQVTLCKENYSSDFTREYTPAETWTSKTYFCHFCYV</sequence>
<dbReference type="EMBL" id="JAPEIS010000014">
    <property type="protein sequence ID" value="KAJ8059760.1"/>
    <property type="molecule type" value="Genomic_DNA"/>
</dbReference>
<reference evidence="1" key="1">
    <citation type="submission" date="2022-11" db="EMBL/GenBank/DDBJ databases">
        <title>Genome Resource of Sclerotinia nivalis Strain SnTB1, a Plant Pathogen Isolated from American Ginseng.</title>
        <authorList>
            <person name="Fan S."/>
        </authorList>
    </citation>
    <scope>NUCLEOTIDE SEQUENCE</scope>
    <source>
        <strain evidence="1">SnTB1</strain>
    </source>
</reference>
<gene>
    <name evidence="1" type="ORF">OCU04_011397</name>
</gene>
<proteinExistence type="predicted"/>
<dbReference type="PANTHER" id="PTHR34714:SF2">
    <property type="entry name" value="EGF-LIKE DOMAIN-CONTAINING PROTEIN"/>
    <property type="match status" value="1"/>
</dbReference>
<evidence type="ECO:0000313" key="1">
    <source>
        <dbReference type="EMBL" id="KAJ8059760.1"/>
    </source>
</evidence>
<accession>A0A9X0DEP6</accession>
<keyword evidence="2" id="KW-1185">Reference proteome</keyword>
<evidence type="ECO:0000313" key="2">
    <source>
        <dbReference type="Proteomes" id="UP001152300"/>
    </source>
</evidence>
<protein>
    <submittedName>
        <fullName evidence="1">Uncharacterized protein</fullName>
    </submittedName>
</protein>
<organism evidence="1 2">
    <name type="scientific">Sclerotinia nivalis</name>
    <dbReference type="NCBI Taxonomy" id="352851"/>
    <lineage>
        <taxon>Eukaryota</taxon>
        <taxon>Fungi</taxon>
        <taxon>Dikarya</taxon>
        <taxon>Ascomycota</taxon>
        <taxon>Pezizomycotina</taxon>
        <taxon>Leotiomycetes</taxon>
        <taxon>Helotiales</taxon>
        <taxon>Sclerotiniaceae</taxon>
        <taxon>Sclerotinia</taxon>
    </lineage>
</organism>
<dbReference type="OrthoDB" id="3509531at2759"/>
<dbReference type="AlphaFoldDB" id="A0A9X0DEP6"/>